<evidence type="ECO:0000256" key="12">
    <source>
        <dbReference type="ARBA" id="ARBA00036309"/>
    </source>
</evidence>
<feature type="transmembrane region" description="Helical" evidence="13">
    <location>
        <begin position="867"/>
        <end position="886"/>
    </location>
</feature>
<evidence type="ECO:0000256" key="5">
    <source>
        <dbReference type="ARBA" id="ARBA00022692"/>
    </source>
</evidence>
<dbReference type="Pfam" id="PF07565">
    <property type="entry name" value="Band_3_cyto"/>
    <property type="match status" value="1"/>
</dbReference>
<feature type="transmembrane region" description="Helical" evidence="13">
    <location>
        <begin position="807"/>
        <end position="831"/>
    </location>
</feature>
<feature type="transmembrane region" description="Helical" evidence="13">
    <location>
        <begin position="893"/>
        <end position="912"/>
    </location>
</feature>
<dbReference type="InterPro" id="IPR003024">
    <property type="entry name" value="Na/HCO3_transpt"/>
</dbReference>
<evidence type="ECO:0000256" key="9">
    <source>
        <dbReference type="ARBA" id="ARBA00023136"/>
    </source>
</evidence>
<feature type="region of interest" description="Disordered" evidence="14">
    <location>
        <begin position="1001"/>
        <end position="1035"/>
    </location>
</feature>
<dbReference type="FunFam" id="1.10.287.570:FF:000001">
    <property type="entry name" value="Anion exchange protein"/>
    <property type="match status" value="1"/>
</dbReference>
<evidence type="ECO:0000256" key="1">
    <source>
        <dbReference type="ARBA" id="ARBA00004554"/>
    </source>
</evidence>
<evidence type="ECO:0000256" key="3">
    <source>
        <dbReference type="ARBA" id="ARBA00022448"/>
    </source>
</evidence>
<accession>A0A3Q3IUM9</accession>
<evidence type="ECO:0000256" key="10">
    <source>
        <dbReference type="ARBA" id="ARBA00023201"/>
    </source>
</evidence>
<evidence type="ECO:0000256" key="14">
    <source>
        <dbReference type="SAM" id="MobiDB-lite"/>
    </source>
</evidence>
<dbReference type="GO" id="GO:0051453">
    <property type="term" value="P:regulation of intracellular pH"/>
    <property type="evidence" value="ECO:0007669"/>
    <property type="project" value="TreeGrafter"/>
</dbReference>
<reference evidence="17" key="1">
    <citation type="submission" date="2025-08" db="UniProtKB">
        <authorList>
            <consortium name="Ensembl"/>
        </authorList>
    </citation>
    <scope>IDENTIFICATION</scope>
</reference>
<feature type="domain" description="Band 3 cytoplasmic" evidence="16">
    <location>
        <begin position="109"/>
        <end position="380"/>
    </location>
</feature>
<dbReference type="Gene3D" id="1.10.287.570">
    <property type="entry name" value="Helical hairpin bin"/>
    <property type="match status" value="1"/>
</dbReference>
<feature type="transmembrane region" description="Helical" evidence="13">
    <location>
        <begin position="496"/>
        <end position="525"/>
    </location>
</feature>
<evidence type="ECO:0000256" key="13">
    <source>
        <dbReference type="RuleBase" id="RU362035"/>
    </source>
</evidence>
<keyword evidence="4" id="KW-1003">Cell membrane</keyword>
<comment type="catalytic activity">
    <reaction evidence="12">
        <text>2 hydrogencarbonate(out) + Na(+)(out) = 2 hydrogencarbonate(in) + Na(+)(in)</text>
        <dbReference type="Rhea" id="RHEA:72215"/>
        <dbReference type="ChEBI" id="CHEBI:17544"/>
        <dbReference type="ChEBI" id="CHEBI:29101"/>
    </reaction>
</comment>
<dbReference type="Pfam" id="PF00955">
    <property type="entry name" value="HCO3_cotransp"/>
    <property type="match status" value="1"/>
</dbReference>
<keyword evidence="9 13" id="KW-0472">Membrane</keyword>
<feature type="transmembrane region" description="Helical" evidence="13">
    <location>
        <begin position="461"/>
        <end position="484"/>
    </location>
</feature>
<proteinExistence type="inferred from homology"/>
<evidence type="ECO:0000256" key="11">
    <source>
        <dbReference type="ARBA" id="ARBA00035820"/>
    </source>
</evidence>
<keyword evidence="18" id="KW-1185">Reference proteome</keyword>
<feature type="compositionally biased region" description="Basic and acidic residues" evidence="14">
    <location>
        <begin position="55"/>
        <end position="73"/>
    </location>
</feature>
<evidence type="ECO:0000259" key="16">
    <source>
        <dbReference type="Pfam" id="PF07565"/>
    </source>
</evidence>
<feature type="transmembrane region" description="Helical" evidence="13">
    <location>
        <begin position="944"/>
        <end position="975"/>
    </location>
</feature>
<keyword evidence="6 13" id="KW-1133">Transmembrane helix</keyword>
<evidence type="ECO:0000256" key="2">
    <source>
        <dbReference type="ARBA" id="ARBA00010993"/>
    </source>
</evidence>
<evidence type="ECO:0000313" key="17">
    <source>
        <dbReference type="Ensembl" id="ENSMALP00000009089.1"/>
    </source>
</evidence>
<organism evidence="17 18">
    <name type="scientific">Monopterus albus</name>
    <name type="common">Swamp eel</name>
    <dbReference type="NCBI Taxonomy" id="43700"/>
    <lineage>
        <taxon>Eukaryota</taxon>
        <taxon>Metazoa</taxon>
        <taxon>Chordata</taxon>
        <taxon>Craniata</taxon>
        <taxon>Vertebrata</taxon>
        <taxon>Euteleostomi</taxon>
        <taxon>Actinopterygii</taxon>
        <taxon>Neopterygii</taxon>
        <taxon>Teleostei</taxon>
        <taxon>Neoteleostei</taxon>
        <taxon>Acanthomorphata</taxon>
        <taxon>Anabantaria</taxon>
        <taxon>Synbranchiformes</taxon>
        <taxon>Synbranchidae</taxon>
        <taxon>Monopterus</taxon>
    </lineage>
</organism>
<dbReference type="Gene3D" id="3.40.930.10">
    <property type="entry name" value="Mannitol-specific EII, Chain A"/>
    <property type="match status" value="1"/>
</dbReference>
<dbReference type="PRINTS" id="PR01231">
    <property type="entry name" value="HCO3TRNSPORT"/>
</dbReference>
<reference evidence="17" key="2">
    <citation type="submission" date="2025-09" db="UniProtKB">
        <authorList>
            <consortium name="Ensembl"/>
        </authorList>
    </citation>
    <scope>IDENTIFICATION</scope>
</reference>
<keyword evidence="10" id="KW-0739">Sodium transport</keyword>
<feature type="region of interest" description="Disordered" evidence="14">
    <location>
        <begin position="232"/>
        <end position="257"/>
    </location>
</feature>
<evidence type="ECO:0000256" key="8">
    <source>
        <dbReference type="ARBA" id="ARBA00023065"/>
    </source>
</evidence>
<dbReference type="InterPro" id="IPR003020">
    <property type="entry name" value="HCO3_transpt_euk"/>
</dbReference>
<dbReference type="InterPro" id="IPR016152">
    <property type="entry name" value="PTrfase/Anion_transptr"/>
</dbReference>
<evidence type="ECO:0000256" key="4">
    <source>
        <dbReference type="ARBA" id="ARBA00022475"/>
    </source>
</evidence>
<keyword evidence="5 13" id="KW-0812">Transmembrane</keyword>
<name>A0A3Q3IUM9_MONAL</name>
<comment type="catalytic activity">
    <reaction evidence="11">
        <text>3 hydrogencarbonate(out) + Na(+)(out) = 3 hydrogencarbonate(in) + Na(+)(in)</text>
        <dbReference type="Rhea" id="RHEA:72219"/>
        <dbReference type="ChEBI" id="CHEBI:17544"/>
        <dbReference type="ChEBI" id="CHEBI:29101"/>
    </reaction>
</comment>
<dbReference type="PANTHER" id="PTHR11453:SF135">
    <property type="entry name" value="ANION EXCHANGE PROTEIN"/>
    <property type="match status" value="1"/>
</dbReference>
<feature type="transmembrane region" description="Helical" evidence="13">
    <location>
        <begin position="681"/>
        <end position="699"/>
    </location>
</feature>
<feature type="transmembrane region" description="Helical" evidence="13">
    <location>
        <begin position="575"/>
        <end position="593"/>
    </location>
</feature>
<dbReference type="PRINTS" id="PR01232">
    <property type="entry name" value="NAHCO3TRSPRT"/>
</dbReference>
<dbReference type="InterPro" id="IPR013769">
    <property type="entry name" value="Band3_cytoplasmic_dom"/>
</dbReference>
<feature type="region of interest" description="Disordered" evidence="14">
    <location>
        <begin position="45"/>
        <end position="84"/>
    </location>
</feature>
<dbReference type="GO" id="GO:0005452">
    <property type="term" value="F:solute:inorganic anion antiporter activity"/>
    <property type="evidence" value="ECO:0007669"/>
    <property type="project" value="InterPro"/>
</dbReference>
<dbReference type="NCBIfam" id="TIGR00834">
    <property type="entry name" value="ae"/>
    <property type="match status" value="1"/>
</dbReference>
<dbReference type="InterPro" id="IPR011531">
    <property type="entry name" value="HCO3_transpt-like_TM_dom"/>
</dbReference>
<feature type="transmembrane region" description="Helical" evidence="13">
    <location>
        <begin position="767"/>
        <end position="786"/>
    </location>
</feature>
<dbReference type="Ensembl" id="ENSMALT00000009279.1">
    <property type="protein sequence ID" value="ENSMALP00000009089.1"/>
    <property type="gene ID" value="ENSMALG00000006364.1"/>
</dbReference>
<evidence type="ECO:0000256" key="6">
    <source>
        <dbReference type="ARBA" id="ARBA00022989"/>
    </source>
</evidence>
<feature type="transmembrane region" description="Helical" evidence="13">
    <location>
        <begin position="545"/>
        <end position="563"/>
    </location>
</feature>
<dbReference type="SUPFAM" id="SSF55804">
    <property type="entry name" value="Phoshotransferase/anion transport protein"/>
    <property type="match status" value="1"/>
</dbReference>
<feature type="compositionally biased region" description="Polar residues" evidence="14">
    <location>
        <begin position="232"/>
        <end position="253"/>
    </location>
</feature>
<keyword evidence="8 13" id="KW-0406">Ion transport</keyword>
<evidence type="ECO:0000256" key="7">
    <source>
        <dbReference type="ARBA" id="ARBA00023053"/>
    </source>
</evidence>
<feature type="transmembrane region" description="Helical" evidence="13">
    <location>
        <begin position="719"/>
        <end position="737"/>
    </location>
</feature>
<comment type="subcellular location">
    <subcellularLocation>
        <location evidence="1">Basolateral cell membrane</location>
        <topology evidence="1">Multi-pass membrane protein</topology>
    </subcellularLocation>
    <subcellularLocation>
        <location evidence="13">Membrane</location>
        <topology evidence="13">Multi-pass membrane protein</topology>
    </subcellularLocation>
</comment>
<dbReference type="PANTHER" id="PTHR11453">
    <property type="entry name" value="ANION EXCHANGE PROTEIN"/>
    <property type="match status" value="1"/>
</dbReference>
<keyword evidence="7" id="KW-0915">Sodium</keyword>
<dbReference type="GO" id="GO:0008510">
    <property type="term" value="F:sodium:bicarbonate symporter activity"/>
    <property type="evidence" value="ECO:0007669"/>
    <property type="project" value="TreeGrafter"/>
</dbReference>
<comment type="similarity">
    <text evidence="2 13">Belongs to the anion exchanger (TC 2.A.31) family.</text>
</comment>
<protein>
    <recommendedName>
        <fullName evidence="13">Anion exchange protein</fullName>
    </recommendedName>
</protein>
<sequence>MSNKKMEDEAVLDRGASFVKHLCDEEEVEGHHTIYIGVHVPKSYRRRRRHRRKTSQKDRKEKLTETASDKSDTENNDEANSILKPLISPAAERIRFMLGEDDDGPAPPQLFTELDELLSVDGQQMEWKETARWIKFEEKVEKGGERWSKPHVATLSLHSLFELRTCIEKGTIMLDMEASSLTQVVEMITDNQIEVGQLKADLKDKVMYTLLRKHHHQTKKSNLRSLADIGKTVSSANSPPMTHQNLTSSSLNDISDKPEKDQLKNKFMKKLPRDAEASNVLVGEVDFLDAPFVAFVRLQQAVMLGALTEVPVPTRFLFILLGPKGKGKSYHEIGRAIATLTSDEVFHDIAYKAKDRQDLLAGIDEFLDEVIVLPPGEWDPAIRIEPPKTLPSSDKRKNMYAGGDSQMNGDTPHDGGHGGGGHAVGDELKKTGRFCGGLVVDIKRKAPFFASDFTDGLHIQALSTILFIYLGTVTNAITFGGLLGDATENMQGVLESFLGTAITGGVFCLLGGQPLIILSSTGPVLVFERLLFNFSRDNNFDYLEFRLWIGLWSAFFCLVLVATDASFLVQYFTRFTEEGFSCLISFIFIYDAFKKMFKLAHHYPINSDFKMDYITQYDCLCMAPAVLENGTAVIDDPLEGISLWNDTDLPMNATWSSLTMTECLKYKGELVGKACNFVPDITLMSYILFFGTYTCSMCLKKFKTSAYFPTTVRKLISDFAIILAIFIFCGVDMLVGVETPKLIVPSEFKPTSPHRGWFVPPFGGNPWWVYMAAALPALLVTILVFMDQQITAVIVNRKEHKLKKGGGYHLDLFWVAVLLVVCSFMGLPWYVAATVISIAHIDSLKMETETSAPGEQPKFLGVREQRVTGVLVFILTGLSVFMSPILKFIPMPVLYGVFLYMGVASLNGVQFMDRLVLLLMPAKHQPDLVYLRHVPLRKVHLFTFIQVLCLALLWILKSTVAAIIFPVMILALVAVRKVMDYMFSQHDLSFLDDIIPEKDKKKKEDEKKKNKQASLDSEAEDVRSLHHSLNGTHPAEQLRYYQANYLSSPEMSPLKSVPQIRIDISPDDNSFYWKSRGSETSL</sequence>
<dbReference type="FunFam" id="3.40.930.10:FF:000002">
    <property type="entry name" value="Anion exchange protein"/>
    <property type="match status" value="1"/>
</dbReference>
<feature type="region of interest" description="Disordered" evidence="14">
    <location>
        <begin position="383"/>
        <end position="423"/>
    </location>
</feature>
<feature type="domain" description="Bicarbonate transporter-like transmembrane" evidence="15">
    <location>
        <begin position="433"/>
        <end position="995"/>
    </location>
</feature>
<dbReference type="Proteomes" id="UP000261600">
    <property type="component" value="Unplaced"/>
</dbReference>
<feature type="compositionally biased region" description="Basic residues" evidence="14">
    <location>
        <begin position="45"/>
        <end position="54"/>
    </location>
</feature>
<keyword evidence="3 13" id="KW-0813">Transport</keyword>
<evidence type="ECO:0000259" key="15">
    <source>
        <dbReference type="Pfam" id="PF00955"/>
    </source>
</evidence>
<evidence type="ECO:0000313" key="18">
    <source>
        <dbReference type="Proteomes" id="UP000261600"/>
    </source>
</evidence>
<dbReference type="AlphaFoldDB" id="A0A3Q3IUM9"/>
<dbReference type="GO" id="GO:0008509">
    <property type="term" value="F:monoatomic anion transmembrane transporter activity"/>
    <property type="evidence" value="ECO:0007669"/>
    <property type="project" value="InterPro"/>
</dbReference>
<dbReference type="GO" id="GO:0016323">
    <property type="term" value="C:basolateral plasma membrane"/>
    <property type="evidence" value="ECO:0007669"/>
    <property type="project" value="UniProtKB-SubCell"/>
</dbReference>